<reference evidence="2" key="1">
    <citation type="journal article" date="2014" name="Proc. Natl. Acad. Sci. U.S.A.">
        <title>Extensive sampling of basidiomycete genomes demonstrates inadequacy of the white-rot/brown-rot paradigm for wood decay fungi.</title>
        <authorList>
            <person name="Riley R."/>
            <person name="Salamov A.A."/>
            <person name="Brown D.W."/>
            <person name="Nagy L.G."/>
            <person name="Floudas D."/>
            <person name="Held B.W."/>
            <person name="Levasseur A."/>
            <person name="Lombard V."/>
            <person name="Morin E."/>
            <person name="Otillar R."/>
            <person name="Lindquist E.A."/>
            <person name="Sun H."/>
            <person name="LaButti K.M."/>
            <person name="Schmutz J."/>
            <person name="Jabbour D."/>
            <person name="Luo H."/>
            <person name="Baker S.E."/>
            <person name="Pisabarro A.G."/>
            <person name="Walton J.D."/>
            <person name="Blanchette R.A."/>
            <person name="Henrissat B."/>
            <person name="Martin F."/>
            <person name="Cullen D."/>
            <person name="Hibbett D.S."/>
            <person name="Grigoriev I.V."/>
        </authorList>
    </citation>
    <scope>NUCLEOTIDE SEQUENCE [LARGE SCALE GENOMIC DNA]</scope>
    <source>
        <strain evidence="2">FD-172 SS1</strain>
    </source>
</reference>
<evidence type="ECO:0000313" key="1">
    <source>
        <dbReference type="EMBL" id="KDQ10081.1"/>
    </source>
</evidence>
<dbReference type="Proteomes" id="UP000027195">
    <property type="component" value="Unassembled WGS sequence"/>
</dbReference>
<keyword evidence="2" id="KW-1185">Reference proteome</keyword>
<name>A0A067MER1_BOTB1</name>
<dbReference type="AlphaFoldDB" id="A0A067MER1"/>
<sequence>MAQKLSSYVTSDALKDIKAAVLKAFSRPIGSYSAHTCNTMLLQIVMDNHIVEFLSVSPSSSVVLVLLRRSLPPPSLYIPHFPFHCVDSVRIVFHIHHTGFPSFVFLTYAPTGRSPSLRAHPYYPSFNAEEDV</sequence>
<organism evidence="1 2">
    <name type="scientific">Botryobasidium botryosum (strain FD-172 SS1)</name>
    <dbReference type="NCBI Taxonomy" id="930990"/>
    <lineage>
        <taxon>Eukaryota</taxon>
        <taxon>Fungi</taxon>
        <taxon>Dikarya</taxon>
        <taxon>Basidiomycota</taxon>
        <taxon>Agaricomycotina</taxon>
        <taxon>Agaricomycetes</taxon>
        <taxon>Cantharellales</taxon>
        <taxon>Botryobasidiaceae</taxon>
        <taxon>Botryobasidium</taxon>
    </lineage>
</organism>
<dbReference type="HOGENOM" id="CLU_1916749_0_0_1"/>
<evidence type="ECO:0000313" key="2">
    <source>
        <dbReference type="Proteomes" id="UP000027195"/>
    </source>
</evidence>
<protein>
    <submittedName>
        <fullName evidence="1">Uncharacterized protein</fullName>
    </submittedName>
</protein>
<dbReference type="EMBL" id="KL198071">
    <property type="protein sequence ID" value="KDQ10081.1"/>
    <property type="molecule type" value="Genomic_DNA"/>
</dbReference>
<dbReference type="InParanoid" id="A0A067MER1"/>
<gene>
    <name evidence="1" type="ORF">BOTBODRAFT_178455</name>
</gene>
<proteinExistence type="predicted"/>
<accession>A0A067MER1</accession>